<proteinExistence type="inferred from homology"/>
<accession>A0A833LV85</accession>
<comment type="similarity">
    <text evidence="2">Belongs to the resistance-nodulation-cell division (RND) (TC 2.A.6) family.</text>
</comment>
<dbReference type="Proteomes" id="UP000460298">
    <property type="component" value="Unassembled WGS sequence"/>
</dbReference>
<evidence type="ECO:0000313" key="10">
    <source>
        <dbReference type="Proteomes" id="UP000460298"/>
    </source>
</evidence>
<keyword evidence="3" id="KW-0813">Transport</keyword>
<dbReference type="EMBL" id="WBUI01000033">
    <property type="protein sequence ID" value="KAB2929324.1"/>
    <property type="molecule type" value="Genomic_DNA"/>
</dbReference>
<dbReference type="AlphaFoldDB" id="A0A833LV85"/>
<keyword evidence="6 8" id="KW-1133">Transmembrane helix</keyword>
<dbReference type="InterPro" id="IPR027463">
    <property type="entry name" value="AcrB_DN_DC_subdom"/>
</dbReference>
<dbReference type="NCBIfam" id="TIGR00914">
    <property type="entry name" value="2A0601"/>
    <property type="match status" value="1"/>
</dbReference>
<feature type="transmembrane region" description="Helical" evidence="8">
    <location>
        <begin position="534"/>
        <end position="554"/>
    </location>
</feature>
<comment type="subcellular location">
    <subcellularLocation>
        <location evidence="1">Cell membrane</location>
        <topology evidence="1">Multi-pass membrane protein</topology>
    </subcellularLocation>
</comment>
<feature type="transmembrane region" description="Helical" evidence="8">
    <location>
        <begin position="398"/>
        <end position="419"/>
    </location>
</feature>
<dbReference type="Gene3D" id="3.30.70.1440">
    <property type="entry name" value="Multidrug efflux transporter AcrB pore domain"/>
    <property type="match status" value="1"/>
</dbReference>
<dbReference type="InterPro" id="IPR004763">
    <property type="entry name" value="CusA-like"/>
</dbReference>
<dbReference type="PANTHER" id="PTHR32063:SF24">
    <property type="entry name" value="CATION EFFLUX SYSTEM (ACRB_ACRD_ACRF FAMILY)"/>
    <property type="match status" value="1"/>
</dbReference>
<evidence type="ECO:0000256" key="1">
    <source>
        <dbReference type="ARBA" id="ARBA00004651"/>
    </source>
</evidence>
<sequence length="1051" mass="117236">MLHRLQTFAMKNPLWILFLVLLFILFGANAITKLPVDAVPDITGIQVMVQTKTGAMDPEQSEALVTYPIEVELAGIQDVREIRSITKYGLSLVTIVFEDHADLYLSRQLIAERLQGLQGSLPDGIDPKLGPISTGLGEVFMYAVKAKPGTPLASMQVEDRLRYLRTVQDWVIRPAMKTVPGVAEVDSNGGYLKGVFIEFHPDRMRQNGIGPATLADALQNVGLNSGGGYIEPDMRRVLVRSDARFRTIDEIRHYPIRPYAVGPTPRLDELADVRDGSLPRVGAATENGDETVLGTVLIRIGANSRDVARESETKLSTIPLPEDVQVEILYSRTELVNATVATVEKNLVEGGILVIVILLLLLGNLRAAIIVSLAIPLSMLIALMGMEEMGISANLMSLGAVDFGLIVDGAVVMIENIVRKMEEDPDRLRREGKFTIIADALREVTAPVVTGVLIIIVVYIPILGLTGVEGKMFRPMAITVLLALAASLVLALFVMPVLALLFLKEPKHTQSKLTEWIHRLYTPVLNFSLRRGRILTGASLGLFVISLFIFSRLGSEFLPDLDEQDLVVGMVRSPDISLTEMVKRQEHAEKVIREFEEVETVFSRIGTPESATDPMGINFADCFIILKKDRDTWPVIEELGRRRTKNELFDAISERLSREEDLAGDEYSPTQPIAMRFNEMLEGSRADASLRIFGPDLSKLMEYVQIAEEALSPEQMPQVREVGQDELSALRRTPLLDFKPDPEKMNRWGLNSRDIHVGFQYAMAGEEIGSFYEKDRRFPIVLRMQDRWRENIGLASRFPLDLPEGGVIGFRDVASFQFTDQVSTISRIDSRRYAGLSIYLEDRDLEGFIKKADADLRSKLNLPKEYHIEWAGQYKNLERARNRMLIIIPFTFFLIFILLLQNVKDLLQTLLILVGIPLATTGGILLLWMRGITFSVSATVGLIALSGIAVLNGTVLVNFFNQLRKEGYELYEAVHHGTLTRLRPVLMTALVAGLGFLPMALNTGVGAEVQRPLATIVVGGLFTSTVLTLLILPYLYLALERRREKRRQTRL</sequence>
<dbReference type="Gene3D" id="3.30.2090.10">
    <property type="entry name" value="Multidrug efflux transporter AcrB TolC docking domain, DN and DC subdomains"/>
    <property type="match status" value="2"/>
</dbReference>
<evidence type="ECO:0000313" key="9">
    <source>
        <dbReference type="EMBL" id="KAB2929324.1"/>
    </source>
</evidence>
<protein>
    <submittedName>
        <fullName evidence="9">Efflux RND transporter permease subunit</fullName>
    </submittedName>
</protein>
<evidence type="ECO:0000256" key="8">
    <source>
        <dbReference type="SAM" id="Phobius"/>
    </source>
</evidence>
<feature type="transmembrane region" description="Helical" evidence="8">
    <location>
        <begin position="1013"/>
        <end position="1037"/>
    </location>
</feature>
<dbReference type="Pfam" id="PF00873">
    <property type="entry name" value="ACR_tran"/>
    <property type="match status" value="1"/>
</dbReference>
<dbReference type="SUPFAM" id="SSF82866">
    <property type="entry name" value="Multidrug efflux transporter AcrB transmembrane domain"/>
    <property type="match status" value="2"/>
</dbReference>
<feature type="transmembrane region" description="Helical" evidence="8">
    <location>
        <begin position="982"/>
        <end position="1001"/>
    </location>
</feature>
<evidence type="ECO:0000256" key="5">
    <source>
        <dbReference type="ARBA" id="ARBA00022692"/>
    </source>
</evidence>
<evidence type="ECO:0000256" key="2">
    <source>
        <dbReference type="ARBA" id="ARBA00010942"/>
    </source>
</evidence>
<keyword evidence="5 8" id="KW-0812">Transmembrane</keyword>
<dbReference type="InterPro" id="IPR001036">
    <property type="entry name" value="Acrflvin-R"/>
</dbReference>
<keyword evidence="4" id="KW-1003">Cell membrane</keyword>
<dbReference type="Gene3D" id="3.30.70.1320">
    <property type="entry name" value="Multidrug efflux transporter AcrB pore domain like"/>
    <property type="match status" value="1"/>
</dbReference>
<dbReference type="Gene3D" id="3.30.70.1430">
    <property type="entry name" value="Multidrug efflux transporter AcrB pore domain"/>
    <property type="match status" value="2"/>
</dbReference>
<dbReference type="GO" id="GO:0005886">
    <property type="term" value="C:plasma membrane"/>
    <property type="evidence" value="ECO:0007669"/>
    <property type="project" value="UniProtKB-SubCell"/>
</dbReference>
<dbReference type="GO" id="GO:0008324">
    <property type="term" value="F:monoatomic cation transmembrane transporter activity"/>
    <property type="evidence" value="ECO:0007669"/>
    <property type="project" value="InterPro"/>
</dbReference>
<dbReference type="PANTHER" id="PTHR32063">
    <property type="match status" value="1"/>
</dbReference>
<gene>
    <name evidence="9" type="ORF">F9K24_20240</name>
</gene>
<name>A0A833LV85_9LEPT</name>
<feature type="transmembrane region" description="Helical" evidence="8">
    <location>
        <begin position="476"/>
        <end position="503"/>
    </location>
</feature>
<evidence type="ECO:0000256" key="4">
    <source>
        <dbReference type="ARBA" id="ARBA00022475"/>
    </source>
</evidence>
<evidence type="ECO:0000256" key="7">
    <source>
        <dbReference type="ARBA" id="ARBA00023136"/>
    </source>
</evidence>
<evidence type="ECO:0000256" key="6">
    <source>
        <dbReference type="ARBA" id="ARBA00022989"/>
    </source>
</evidence>
<evidence type="ECO:0000256" key="3">
    <source>
        <dbReference type="ARBA" id="ARBA00022448"/>
    </source>
</evidence>
<dbReference type="PRINTS" id="PR00702">
    <property type="entry name" value="ACRIFLAVINRP"/>
</dbReference>
<dbReference type="GO" id="GO:0042910">
    <property type="term" value="F:xenobiotic transmembrane transporter activity"/>
    <property type="evidence" value="ECO:0007669"/>
    <property type="project" value="TreeGrafter"/>
</dbReference>
<feature type="transmembrane region" description="Helical" evidence="8">
    <location>
        <begin position="440"/>
        <end position="464"/>
    </location>
</feature>
<dbReference type="SUPFAM" id="SSF82693">
    <property type="entry name" value="Multidrug efflux transporter AcrB pore domain, PN1, PN2, PC1 and PC2 subdomains"/>
    <property type="match status" value="1"/>
</dbReference>
<comment type="caution">
    <text evidence="9">The sequence shown here is derived from an EMBL/GenBank/DDBJ whole genome shotgun (WGS) entry which is preliminary data.</text>
</comment>
<dbReference type="SUPFAM" id="SSF82714">
    <property type="entry name" value="Multidrug efflux transporter AcrB TolC docking domain, DN and DC subdomains"/>
    <property type="match status" value="2"/>
</dbReference>
<dbReference type="Gene3D" id="1.20.1640.10">
    <property type="entry name" value="Multidrug efflux transporter AcrB transmembrane domain"/>
    <property type="match status" value="2"/>
</dbReference>
<feature type="transmembrane region" description="Helical" evidence="8">
    <location>
        <begin position="884"/>
        <end position="903"/>
    </location>
</feature>
<organism evidence="9 10">
    <name type="scientific">Leptonema illini</name>
    <dbReference type="NCBI Taxonomy" id="183"/>
    <lineage>
        <taxon>Bacteria</taxon>
        <taxon>Pseudomonadati</taxon>
        <taxon>Spirochaetota</taxon>
        <taxon>Spirochaetia</taxon>
        <taxon>Leptospirales</taxon>
        <taxon>Leptospiraceae</taxon>
        <taxon>Leptonema</taxon>
    </lineage>
</organism>
<feature type="transmembrane region" description="Helical" evidence="8">
    <location>
        <begin position="934"/>
        <end position="961"/>
    </location>
</feature>
<reference evidence="9 10" key="1">
    <citation type="submission" date="2019-10" db="EMBL/GenBank/DDBJ databases">
        <title>Extracellular Electron Transfer in a Candidatus Methanoperedens spp. Enrichment Culture.</title>
        <authorList>
            <person name="Berger S."/>
            <person name="Rangel Shaw D."/>
            <person name="Berben T."/>
            <person name="In 'T Zandt M."/>
            <person name="Frank J."/>
            <person name="Reimann J."/>
            <person name="Jetten M.S.M."/>
            <person name="Welte C.U."/>
        </authorList>
    </citation>
    <scope>NUCLEOTIDE SEQUENCE [LARGE SCALE GENOMIC DNA]</scope>
    <source>
        <strain evidence="9">SB12</strain>
    </source>
</reference>
<feature type="transmembrane region" description="Helical" evidence="8">
    <location>
        <begin position="910"/>
        <end position="928"/>
    </location>
</feature>
<keyword evidence="7 8" id="KW-0472">Membrane</keyword>